<dbReference type="InterPro" id="IPR052173">
    <property type="entry name" value="Beta-lactam_resp_regulator"/>
</dbReference>
<dbReference type="PANTHER" id="PTHR34978">
    <property type="entry name" value="POSSIBLE SENSOR-TRANSDUCER PROTEIN BLAR"/>
    <property type="match status" value="1"/>
</dbReference>
<dbReference type="Pfam" id="PF05569">
    <property type="entry name" value="Peptidase_M56"/>
    <property type="match status" value="1"/>
</dbReference>
<feature type="domain" description="Peptidase M56" evidence="2">
    <location>
        <begin position="60"/>
        <end position="229"/>
    </location>
</feature>
<gene>
    <name evidence="3" type="ORF">HFZ78_00300</name>
</gene>
<protein>
    <submittedName>
        <fullName evidence="3">M48 family metalloprotease</fullName>
    </submittedName>
</protein>
<feature type="transmembrane region" description="Helical" evidence="1">
    <location>
        <begin position="55"/>
        <end position="76"/>
    </location>
</feature>
<evidence type="ECO:0000256" key="1">
    <source>
        <dbReference type="SAM" id="Phobius"/>
    </source>
</evidence>
<keyword evidence="1" id="KW-1133">Transmembrane helix</keyword>
<keyword evidence="3" id="KW-0645">Protease</keyword>
<proteinExistence type="predicted"/>
<evidence type="ECO:0000259" key="2">
    <source>
        <dbReference type="Pfam" id="PF05569"/>
    </source>
</evidence>
<accession>A0A6H1NW07</accession>
<sequence length="286" mass="33030">MVWKHKSIAVLGLALFFAIILFVQIAMYLLNILFGPLELFNIFNFCVSLFEKGTFAHYAILLIVNAYIFYTVFIICKKIVQQILLLSSFQNKIQLLINNDKSKQVNQTFNRNNDDIVVIDYKEPLAFTFGFFKPVIVLSTTLTEMLDSKELEAVIYHETSHQRYYDGVKVFILQIISESIWYIPLTRWSYQNYRIMIELVADEYAINRMGSELGLGSALLKLIKKKQLKVNSNLTPAIVHFADTTVDFRLQQLINPQQSIPVKVQTRSIVISLNVFILILFLLVIA</sequence>
<evidence type="ECO:0000313" key="4">
    <source>
        <dbReference type="Proteomes" id="UP000501868"/>
    </source>
</evidence>
<dbReference type="GO" id="GO:0008237">
    <property type="term" value="F:metallopeptidase activity"/>
    <property type="evidence" value="ECO:0007669"/>
    <property type="project" value="UniProtKB-KW"/>
</dbReference>
<reference evidence="3 4" key="2">
    <citation type="submission" date="2020-04" db="EMBL/GenBank/DDBJ databases">
        <authorList>
            <person name="Fomenkov A."/>
            <person name="Anton B.P."/>
            <person name="Roberts R.J."/>
        </authorList>
    </citation>
    <scope>NUCLEOTIDE SEQUENCE [LARGE SCALE GENOMIC DNA]</scope>
    <source>
        <strain evidence="3 4">S2</strain>
    </source>
</reference>
<reference evidence="3 4" key="1">
    <citation type="submission" date="2020-04" db="EMBL/GenBank/DDBJ databases">
        <title>Genome-Wide Identification of 5-Methylcytosine Sites in Bacterial Genomes By High-Throughput Sequencing of MspJI Restriction Fragments.</title>
        <authorList>
            <person name="Wu V."/>
        </authorList>
    </citation>
    <scope>NUCLEOTIDE SEQUENCE [LARGE SCALE GENOMIC DNA]</scope>
    <source>
        <strain evidence="3 4">S2</strain>
    </source>
</reference>
<organism evidence="3 4">
    <name type="scientific">Priestia megaterium</name>
    <name type="common">Bacillus megaterium</name>
    <dbReference type="NCBI Taxonomy" id="1404"/>
    <lineage>
        <taxon>Bacteria</taxon>
        <taxon>Bacillati</taxon>
        <taxon>Bacillota</taxon>
        <taxon>Bacilli</taxon>
        <taxon>Bacillales</taxon>
        <taxon>Bacillaceae</taxon>
        <taxon>Priestia</taxon>
    </lineage>
</organism>
<name>A0A6H1NW07_PRIMG</name>
<keyword evidence="1" id="KW-0472">Membrane</keyword>
<dbReference type="EMBL" id="CP051128">
    <property type="protein sequence ID" value="QIZ05397.1"/>
    <property type="molecule type" value="Genomic_DNA"/>
</dbReference>
<evidence type="ECO:0000313" key="3">
    <source>
        <dbReference type="EMBL" id="QIZ05397.1"/>
    </source>
</evidence>
<dbReference type="GO" id="GO:0006508">
    <property type="term" value="P:proteolysis"/>
    <property type="evidence" value="ECO:0007669"/>
    <property type="project" value="UniProtKB-KW"/>
</dbReference>
<keyword evidence="3" id="KW-0378">Hydrolase</keyword>
<dbReference type="Proteomes" id="UP000501868">
    <property type="component" value="Chromosome"/>
</dbReference>
<keyword evidence="1" id="KW-0812">Transmembrane</keyword>
<dbReference type="InterPro" id="IPR008756">
    <property type="entry name" value="Peptidase_M56"/>
</dbReference>
<dbReference type="CDD" id="cd07326">
    <property type="entry name" value="M56_BlaR1_MecR1_like"/>
    <property type="match status" value="1"/>
</dbReference>
<feature type="transmembrane region" description="Helical" evidence="1">
    <location>
        <begin position="268"/>
        <end position="285"/>
    </location>
</feature>
<dbReference type="Gene3D" id="3.30.2010.10">
    <property type="entry name" value="Metalloproteases ('zincins'), catalytic domain"/>
    <property type="match status" value="1"/>
</dbReference>
<feature type="transmembrane region" description="Helical" evidence="1">
    <location>
        <begin position="7"/>
        <end position="35"/>
    </location>
</feature>
<keyword evidence="3" id="KW-0482">Metalloprotease</keyword>
<dbReference type="PANTHER" id="PTHR34978:SF3">
    <property type="entry name" value="SLR0241 PROTEIN"/>
    <property type="match status" value="1"/>
</dbReference>
<dbReference type="AlphaFoldDB" id="A0A6H1NW07"/>